<keyword evidence="3" id="KW-1185">Reference proteome</keyword>
<organism evidence="2 3">
    <name type="scientific">Sulfurimonas aquatica</name>
    <dbReference type="NCBI Taxonomy" id="2672570"/>
    <lineage>
        <taxon>Bacteria</taxon>
        <taxon>Pseudomonadati</taxon>
        <taxon>Campylobacterota</taxon>
        <taxon>Epsilonproteobacteria</taxon>
        <taxon>Campylobacterales</taxon>
        <taxon>Sulfurimonadaceae</taxon>
        <taxon>Sulfurimonas</taxon>
    </lineage>
</organism>
<feature type="compositionally biased region" description="Basic and acidic residues" evidence="1">
    <location>
        <begin position="44"/>
        <end position="55"/>
    </location>
</feature>
<gene>
    <name evidence="2" type="ORF">GJV85_12900</name>
</gene>
<sequence>MNYIWKIFVKIVKGIWDVLSYFFGFPYEAQANKIDSEKIDPLFRGPENEKSDQKIYRANKVSN</sequence>
<reference evidence="2" key="2">
    <citation type="submission" date="2021-04" db="EMBL/GenBank/DDBJ databases">
        <title>Isolation and characterization of a novel species of the genus Sulfurimonas.</title>
        <authorList>
            <person name="Fukui M."/>
        </authorList>
    </citation>
    <scope>NUCLEOTIDE SEQUENCE</scope>
    <source>
        <strain evidence="2">H1576</strain>
    </source>
</reference>
<proteinExistence type="predicted"/>
<protein>
    <submittedName>
        <fullName evidence="2">Uncharacterized protein</fullName>
    </submittedName>
</protein>
<evidence type="ECO:0000313" key="2">
    <source>
        <dbReference type="EMBL" id="QSZ42967.1"/>
    </source>
</evidence>
<reference evidence="2" key="1">
    <citation type="submission" date="2019-11" db="EMBL/GenBank/DDBJ databases">
        <authorList>
            <person name="Kojima H."/>
        </authorList>
    </citation>
    <scope>NUCLEOTIDE SEQUENCE</scope>
    <source>
        <strain evidence="2">H1576</strain>
    </source>
</reference>
<dbReference type="Proteomes" id="UP000671852">
    <property type="component" value="Chromosome"/>
</dbReference>
<name>A0A975GDU9_9BACT</name>
<feature type="region of interest" description="Disordered" evidence="1">
    <location>
        <begin position="44"/>
        <end position="63"/>
    </location>
</feature>
<dbReference type="KEGG" id="saqt:GJV85_12900"/>
<dbReference type="AlphaFoldDB" id="A0A975GDU9"/>
<evidence type="ECO:0000256" key="1">
    <source>
        <dbReference type="SAM" id="MobiDB-lite"/>
    </source>
</evidence>
<dbReference type="EMBL" id="CP046072">
    <property type="protein sequence ID" value="QSZ42967.1"/>
    <property type="molecule type" value="Genomic_DNA"/>
</dbReference>
<accession>A0A975GDU9</accession>
<evidence type="ECO:0000313" key="3">
    <source>
        <dbReference type="Proteomes" id="UP000671852"/>
    </source>
</evidence>
<dbReference type="RefSeq" id="WP_207561780.1">
    <property type="nucleotide sequence ID" value="NZ_CP046072.1"/>
</dbReference>